<keyword evidence="1" id="KW-0449">Lipoprotein</keyword>
<dbReference type="Pfam" id="PF16932">
    <property type="entry name" value="T4SS_TraI"/>
    <property type="match status" value="1"/>
</dbReference>
<dbReference type="AlphaFoldDB" id="A0A377EB68"/>
<dbReference type="PROSITE" id="PS51257">
    <property type="entry name" value="PROKAR_LIPOPROTEIN"/>
    <property type="match status" value="1"/>
</dbReference>
<dbReference type="Proteomes" id="UP000255057">
    <property type="component" value="Unassembled WGS sequence"/>
</dbReference>
<dbReference type="EMBL" id="UGFO01000004">
    <property type="protein sequence ID" value="STM96103.1"/>
    <property type="molecule type" value="Genomic_DNA"/>
</dbReference>
<name>A0A377EB68_ECOLX</name>
<accession>A0A377EB68</accession>
<gene>
    <name evidence="1" type="ORF">NCTC8960_00217</name>
</gene>
<proteinExistence type="predicted"/>
<evidence type="ECO:0000313" key="1">
    <source>
        <dbReference type="EMBL" id="STM96103.1"/>
    </source>
</evidence>
<reference evidence="1 2" key="1">
    <citation type="submission" date="2018-06" db="EMBL/GenBank/DDBJ databases">
        <authorList>
            <consortium name="Pathogen Informatics"/>
            <person name="Doyle S."/>
        </authorList>
    </citation>
    <scope>NUCLEOTIDE SEQUENCE [LARGE SCALE GENOMIC DNA]</scope>
    <source>
        <strain evidence="1 2">NCTC8960</strain>
    </source>
</reference>
<dbReference type="InterPro" id="IPR031618">
    <property type="entry name" value="T4SS_TraI"/>
</dbReference>
<evidence type="ECO:0000313" key="2">
    <source>
        <dbReference type="Proteomes" id="UP000255057"/>
    </source>
</evidence>
<sequence length="191" mass="20944">MKALTSLILPVILLTGCSSSPTISPGGVNTPPPDINAWLKPRSEKPDSLSETRWKMLTDAGKTLGFRGGKAQRSWELIQALNARESTLNALYDFRPLISPEGWLPPVIDEAQDVAHITPDQIRTSSRVWTIIRLNALSAIHRAGVTGFSGGFQQQPLRVQKAASFQKTACNEKCGKPHYGRDGRKEDKTPT</sequence>
<protein>
    <submittedName>
        <fullName evidence="1">Lipoprotein</fullName>
    </submittedName>
</protein>
<organism evidence="1 2">
    <name type="scientific">Escherichia coli</name>
    <dbReference type="NCBI Taxonomy" id="562"/>
    <lineage>
        <taxon>Bacteria</taxon>
        <taxon>Pseudomonadati</taxon>
        <taxon>Pseudomonadota</taxon>
        <taxon>Gammaproteobacteria</taxon>
        <taxon>Enterobacterales</taxon>
        <taxon>Enterobacteriaceae</taxon>
        <taxon>Escherichia</taxon>
    </lineage>
</organism>